<reference evidence="1" key="1">
    <citation type="journal article" date="2014" name="Front. Microbiol.">
        <title>High frequency of phylogenetically diverse reductive dehalogenase-homologous genes in deep subseafloor sedimentary metagenomes.</title>
        <authorList>
            <person name="Kawai M."/>
            <person name="Futagami T."/>
            <person name="Toyoda A."/>
            <person name="Takaki Y."/>
            <person name="Nishi S."/>
            <person name="Hori S."/>
            <person name="Arai W."/>
            <person name="Tsubouchi T."/>
            <person name="Morono Y."/>
            <person name="Uchiyama I."/>
            <person name="Ito T."/>
            <person name="Fujiyama A."/>
            <person name="Inagaki F."/>
            <person name="Takami H."/>
        </authorList>
    </citation>
    <scope>NUCLEOTIDE SEQUENCE</scope>
    <source>
        <strain evidence="1">Expedition CK06-06</strain>
    </source>
</reference>
<comment type="caution">
    <text evidence="1">The sequence shown here is derived from an EMBL/GenBank/DDBJ whole genome shotgun (WGS) entry which is preliminary data.</text>
</comment>
<feature type="non-terminal residue" evidence="1">
    <location>
        <position position="290"/>
    </location>
</feature>
<protein>
    <recommendedName>
        <fullName evidence="2">DUF4347 domain-containing protein</fullName>
    </recommendedName>
</protein>
<feature type="non-terminal residue" evidence="1">
    <location>
        <position position="1"/>
    </location>
</feature>
<gene>
    <name evidence="1" type="ORF">S01H4_39816</name>
</gene>
<organism evidence="1">
    <name type="scientific">marine sediment metagenome</name>
    <dbReference type="NCBI Taxonomy" id="412755"/>
    <lineage>
        <taxon>unclassified sequences</taxon>
        <taxon>metagenomes</taxon>
        <taxon>ecological metagenomes</taxon>
    </lineage>
</organism>
<sequence>AIILYPKEDYNHAFSFTLSLIQSLKFHNYEVKIHRVGSIDEIIAVLKEDTKERKASVIIFGGHGTQSSINFGNFTGGILCGYDYKNKELNLANIIRLKNANNALENDGVVILKSCSAGEGRDKENNLAKAFAEIFPQASYIFAPDRVASDIMLQFDKKGKIIGYNFIDFEHWERSKDVDSNAEHNDKLILGQPSWENIIKDFTEKSEFAVEAFRICPAKNRTNLFSKLFRRYLKGSFSLIKYITCGLQDGISKLDEALSEKETSSLAIQSTVSRNLRKPGKIASSPAKFV</sequence>
<evidence type="ECO:0000313" key="1">
    <source>
        <dbReference type="EMBL" id="GAH02395.1"/>
    </source>
</evidence>
<dbReference type="AlphaFoldDB" id="X1D2C1"/>
<evidence type="ECO:0008006" key="2">
    <source>
        <dbReference type="Google" id="ProtNLM"/>
    </source>
</evidence>
<name>X1D2C1_9ZZZZ</name>
<accession>X1D2C1</accession>
<dbReference type="EMBL" id="BART01021614">
    <property type="protein sequence ID" value="GAH02395.1"/>
    <property type="molecule type" value="Genomic_DNA"/>
</dbReference>
<proteinExistence type="predicted"/>